<dbReference type="Proteomes" id="UP000256269">
    <property type="component" value="Unassembled WGS sequence"/>
</dbReference>
<gene>
    <name evidence="2" type="ORF">BCF44_116121</name>
</gene>
<dbReference type="RefSeq" id="WP_170217982.1">
    <property type="nucleotide sequence ID" value="NZ_CP144375.1"/>
</dbReference>
<proteinExistence type="predicted"/>
<dbReference type="PANTHER" id="PTHR36932:SF1">
    <property type="entry name" value="CAPSULAR POLYSACCHARIDE BIOSYNTHESIS PROTEIN"/>
    <property type="match status" value="1"/>
</dbReference>
<dbReference type="AlphaFoldDB" id="A0A3E0H2Q5"/>
<keyword evidence="2" id="KW-0436">Ligase</keyword>
<dbReference type="InterPro" id="IPR042099">
    <property type="entry name" value="ANL_N_sf"/>
</dbReference>
<comment type="caution">
    <text evidence="2">The sequence shown here is derived from an EMBL/GenBank/DDBJ whole genome shotgun (WGS) entry which is preliminary data.</text>
</comment>
<dbReference type="InterPro" id="IPR053158">
    <property type="entry name" value="CapK_Type1_Caps_Biosynth"/>
</dbReference>
<keyword evidence="3" id="KW-1185">Reference proteome</keyword>
<reference evidence="2 3" key="1">
    <citation type="submission" date="2018-08" db="EMBL/GenBank/DDBJ databases">
        <title>Genomic Encyclopedia of Archaeal and Bacterial Type Strains, Phase II (KMG-II): from individual species to whole genera.</title>
        <authorList>
            <person name="Goeker M."/>
        </authorList>
    </citation>
    <scope>NUCLEOTIDE SEQUENCE [LARGE SCALE GENOMIC DNA]</scope>
    <source>
        <strain evidence="2 3">DSM 45791</strain>
    </source>
</reference>
<organism evidence="2 3">
    <name type="scientific">Kutzneria buriramensis</name>
    <dbReference type="NCBI Taxonomy" id="1045776"/>
    <lineage>
        <taxon>Bacteria</taxon>
        <taxon>Bacillati</taxon>
        <taxon>Actinomycetota</taxon>
        <taxon>Actinomycetes</taxon>
        <taxon>Pseudonocardiales</taxon>
        <taxon>Pseudonocardiaceae</taxon>
        <taxon>Kutzneria</taxon>
    </lineage>
</organism>
<dbReference type="InterPro" id="IPR000873">
    <property type="entry name" value="AMP-dep_synth/lig_dom"/>
</dbReference>
<dbReference type="Pfam" id="PF00501">
    <property type="entry name" value="AMP-binding"/>
    <property type="match status" value="1"/>
</dbReference>
<dbReference type="SUPFAM" id="SSF56801">
    <property type="entry name" value="Acetyl-CoA synthetase-like"/>
    <property type="match status" value="1"/>
</dbReference>
<dbReference type="PANTHER" id="PTHR36932">
    <property type="entry name" value="CAPSULAR POLYSACCHARIDE BIOSYNTHESIS PROTEIN"/>
    <property type="match status" value="1"/>
</dbReference>
<evidence type="ECO:0000259" key="1">
    <source>
        <dbReference type="Pfam" id="PF00501"/>
    </source>
</evidence>
<evidence type="ECO:0000313" key="3">
    <source>
        <dbReference type="Proteomes" id="UP000256269"/>
    </source>
</evidence>
<protein>
    <submittedName>
        <fullName evidence="2">Phenylacetate-CoA ligase</fullName>
    </submittedName>
</protein>
<sequence>MGRREALAADGVRQGRLFARTYQAFLAYGDRSRPLLDRQHERLSALLTRVLRTVPALRARGVTPGDDPFATLARLPTMTKQQIRDDYRGHFAEDIDPRDCASVVTSGTTGVPLKIVHNSEHFVHVNALALRRALEWGLPLDRKVLRPFKSEADGWLEYTVPSAGFLRYGEFGFVTDEAAIARRCLEFGPDVVFTHPSRALALRDMLAPHGVLRPRVVQTFGEQLTDAARQAISEHFQAPVRDCYGVNEASTVAAQCPEHGRYHIEGERVWVEIVDDDGNPLPDGVEGDIVVTNLFNTVMPFVRYRTGDVGALSAERCPCGREQKVLRLITGRQHGAIALPDGSRTDVLRLVKLIERFPVERLQVVQDSRESLTVLVRPAAGCTDDDLRRAADAATAALHGRLPVRLRRARPDEFTESRAGKHLNFVSLMEN</sequence>
<feature type="domain" description="AMP-dependent synthetase/ligase" evidence="1">
    <location>
        <begin position="68"/>
        <end position="292"/>
    </location>
</feature>
<dbReference type="Gene3D" id="3.40.50.12780">
    <property type="entry name" value="N-terminal domain of ligase-like"/>
    <property type="match status" value="1"/>
</dbReference>
<accession>A0A3E0H2Q5</accession>
<name>A0A3E0H2Q5_9PSEU</name>
<dbReference type="GO" id="GO:0016874">
    <property type="term" value="F:ligase activity"/>
    <property type="evidence" value="ECO:0007669"/>
    <property type="project" value="UniProtKB-KW"/>
</dbReference>
<evidence type="ECO:0000313" key="2">
    <source>
        <dbReference type="EMBL" id="REH36252.1"/>
    </source>
</evidence>
<dbReference type="EMBL" id="QUNO01000016">
    <property type="protein sequence ID" value="REH36252.1"/>
    <property type="molecule type" value="Genomic_DNA"/>
</dbReference>